<dbReference type="InterPro" id="IPR003890">
    <property type="entry name" value="MIF4G-like_typ-3"/>
</dbReference>
<feature type="compositionally biased region" description="Basic and acidic residues" evidence="6">
    <location>
        <begin position="631"/>
        <end position="640"/>
    </location>
</feature>
<feature type="region of interest" description="Disordered" evidence="6">
    <location>
        <begin position="1"/>
        <end position="61"/>
    </location>
</feature>
<name>A0A1W0WRL7_HYPEX</name>
<dbReference type="PANTHER" id="PTHR18034:SF3">
    <property type="entry name" value="PRE-MRNA-SPLICING FACTOR CWC22 HOMOLOG"/>
    <property type="match status" value="1"/>
</dbReference>
<dbReference type="Proteomes" id="UP000192578">
    <property type="component" value="Unassembled WGS sequence"/>
</dbReference>
<sequence length="801" mass="90064">MAAVDHGNGESFRGTVGEDDETERRSHRSDERRREKREERPRGKETKSSRRGKDNEDDGDGVAAIEEPAAKRMRPAEENQLLTTKTGGAYIPPARLRMMQAAITDKSSIAYQRIAWEALKKSIHGLINKVNVANIHEVALQLFKENIVRGRGWFAKSCIQAQTQSPTFTHVFAALVAIINTKFPQIGELVLKRLITNFRKAYKRNQKATCLSSTRFIAHLVNQQVADEVIALEIVTLLMETPTDDSVEVAIGFLKECGLKLLEVSPKGLAAVCDQLRTILHEAQIDTRVQYMAEVMFAIRKDGFKDYPSVMKELDLVEEGDQFTHPLSLTDEYNPEDKLDVFQFEADFEANEDKYRTIRRDILDEEADGSDGEGGESGSDEDDEDDDTPVETVPTGDVTIVDQTETNLVTLRKNIYLTIQSSLDYEECCHKLMKLNIKPGQESELCHMIVDCCAQQRTYEKFFGLLAQRFCQINQQYVEPYQKIFVDSYDTIHRLETNKLRNVGKFMAHLFFTDAISWLVLGHIKLNEEDTTSSSRIFIKIMFQEIAEYLGMVSLIQRIRDPALQEAFEGLFPRDNPKNTRFSINFFTSIGLGGLTDDLREHLLKAAAKKEASPPMMRRHRSSRSAVLTDENGHRQHDDEASPTVGAALIVRSSRHRHRGDGMIPIPDGAGTAETGRRHCGDGSAETVPEIAETVPEIAETLPESAEKVPEIAEKVPEIAETVPEIAEKVPEIAEKVPEIAEIVEKVPEIGSLHLGDESVEMRIPIPDGARTAEDEHHHHGDRTILDAAIIERGPRKNLTF</sequence>
<dbReference type="SMART" id="SM00543">
    <property type="entry name" value="MIF4G"/>
    <property type="match status" value="1"/>
</dbReference>
<dbReference type="InterPro" id="IPR050781">
    <property type="entry name" value="CWC22_splicing_factor"/>
</dbReference>
<feature type="region of interest" description="Disordered" evidence="6">
    <location>
        <begin position="656"/>
        <end position="684"/>
    </location>
</feature>
<evidence type="ECO:0000256" key="4">
    <source>
        <dbReference type="ARBA" id="ARBA00023187"/>
    </source>
</evidence>
<gene>
    <name evidence="8" type="ORF">BV898_08103</name>
</gene>
<dbReference type="GO" id="GO:0000398">
    <property type="term" value="P:mRNA splicing, via spliceosome"/>
    <property type="evidence" value="ECO:0007669"/>
    <property type="project" value="TreeGrafter"/>
</dbReference>
<dbReference type="AlphaFoldDB" id="A0A1W0WRL7"/>
<comment type="subcellular location">
    <subcellularLocation>
        <location evidence="1">Nucleus speckle</location>
    </subcellularLocation>
</comment>
<organism evidence="8 9">
    <name type="scientific">Hypsibius exemplaris</name>
    <name type="common">Freshwater tardigrade</name>
    <dbReference type="NCBI Taxonomy" id="2072580"/>
    <lineage>
        <taxon>Eukaryota</taxon>
        <taxon>Metazoa</taxon>
        <taxon>Ecdysozoa</taxon>
        <taxon>Tardigrada</taxon>
        <taxon>Eutardigrada</taxon>
        <taxon>Parachela</taxon>
        <taxon>Hypsibioidea</taxon>
        <taxon>Hypsibiidae</taxon>
        <taxon>Hypsibius</taxon>
    </lineage>
</organism>
<evidence type="ECO:0000256" key="1">
    <source>
        <dbReference type="ARBA" id="ARBA00004324"/>
    </source>
</evidence>
<proteinExistence type="inferred from homology"/>
<feature type="region of interest" description="Disordered" evidence="6">
    <location>
        <begin position="361"/>
        <end position="398"/>
    </location>
</feature>
<comment type="similarity">
    <text evidence="2">Belongs to the CWC22 family.</text>
</comment>
<evidence type="ECO:0000256" key="3">
    <source>
        <dbReference type="ARBA" id="ARBA00022664"/>
    </source>
</evidence>
<feature type="region of interest" description="Disordered" evidence="6">
    <location>
        <begin position="608"/>
        <end position="642"/>
    </location>
</feature>
<evidence type="ECO:0000313" key="9">
    <source>
        <dbReference type="Proteomes" id="UP000192578"/>
    </source>
</evidence>
<dbReference type="FunFam" id="1.25.40.180:FF:000004">
    <property type="entry name" value="pre-mRNA-splicing factor CWC22 homolog"/>
    <property type="match status" value="1"/>
</dbReference>
<evidence type="ECO:0000256" key="5">
    <source>
        <dbReference type="ARBA" id="ARBA00023242"/>
    </source>
</evidence>
<dbReference type="SMART" id="SM00544">
    <property type="entry name" value="MA3"/>
    <property type="match status" value="1"/>
</dbReference>
<dbReference type="InterPro" id="IPR016024">
    <property type="entry name" value="ARM-type_fold"/>
</dbReference>
<dbReference type="EMBL" id="MTYJ01000056">
    <property type="protein sequence ID" value="OQV17807.1"/>
    <property type="molecule type" value="Genomic_DNA"/>
</dbReference>
<dbReference type="GO" id="GO:0071013">
    <property type="term" value="C:catalytic step 2 spliceosome"/>
    <property type="evidence" value="ECO:0007669"/>
    <property type="project" value="TreeGrafter"/>
</dbReference>
<keyword evidence="5" id="KW-0539">Nucleus</keyword>
<keyword evidence="4" id="KW-0508">mRNA splicing</keyword>
<dbReference type="PROSITE" id="PS51366">
    <property type="entry name" value="MI"/>
    <property type="match status" value="1"/>
</dbReference>
<dbReference type="GO" id="GO:0016607">
    <property type="term" value="C:nuclear speck"/>
    <property type="evidence" value="ECO:0007669"/>
    <property type="project" value="UniProtKB-SubCell"/>
</dbReference>
<feature type="compositionally biased region" description="Acidic residues" evidence="6">
    <location>
        <begin position="363"/>
        <end position="389"/>
    </location>
</feature>
<dbReference type="PANTHER" id="PTHR18034">
    <property type="entry name" value="CELL CYCLE CONTROL PROTEIN CWF22-RELATED"/>
    <property type="match status" value="1"/>
</dbReference>
<dbReference type="GO" id="GO:0003723">
    <property type="term" value="F:RNA binding"/>
    <property type="evidence" value="ECO:0007669"/>
    <property type="project" value="InterPro"/>
</dbReference>
<comment type="caution">
    <text evidence="8">The sequence shown here is derived from an EMBL/GenBank/DDBJ whole genome shotgun (WGS) entry which is preliminary data.</text>
</comment>
<dbReference type="Gene3D" id="1.25.40.180">
    <property type="match status" value="1"/>
</dbReference>
<keyword evidence="3" id="KW-0507">mRNA processing</keyword>
<reference evidence="9" key="1">
    <citation type="submission" date="2017-01" db="EMBL/GenBank/DDBJ databases">
        <title>Comparative genomics of anhydrobiosis in the tardigrade Hypsibius dujardini.</title>
        <authorList>
            <person name="Yoshida Y."/>
            <person name="Koutsovoulos G."/>
            <person name="Laetsch D."/>
            <person name="Stevens L."/>
            <person name="Kumar S."/>
            <person name="Horikawa D."/>
            <person name="Ishino K."/>
            <person name="Komine S."/>
            <person name="Tomita M."/>
            <person name="Blaxter M."/>
            <person name="Arakawa K."/>
        </authorList>
    </citation>
    <scope>NUCLEOTIDE SEQUENCE [LARGE SCALE GENOMIC DNA]</scope>
    <source>
        <strain evidence="9">Z151</strain>
    </source>
</reference>
<dbReference type="SUPFAM" id="SSF48371">
    <property type="entry name" value="ARM repeat"/>
    <property type="match status" value="1"/>
</dbReference>
<dbReference type="Pfam" id="PF02854">
    <property type="entry name" value="MIF4G"/>
    <property type="match status" value="1"/>
</dbReference>
<keyword evidence="9" id="KW-1185">Reference proteome</keyword>
<dbReference type="OrthoDB" id="1924287at2759"/>
<feature type="domain" description="MI" evidence="7">
    <location>
        <begin position="410"/>
        <end position="526"/>
    </location>
</feature>
<evidence type="ECO:0000256" key="6">
    <source>
        <dbReference type="SAM" id="MobiDB-lite"/>
    </source>
</evidence>
<dbReference type="InterPro" id="IPR003891">
    <property type="entry name" value="Initiation_fac_eIF4g_MI"/>
</dbReference>
<protein>
    <submittedName>
        <fullName evidence="8">Pre-mRNA-splicing factor CWC22-like protein</fullName>
    </submittedName>
</protein>
<dbReference type="Pfam" id="PF02847">
    <property type="entry name" value="MA3"/>
    <property type="match status" value="1"/>
</dbReference>
<feature type="compositionally biased region" description="Basic and acidic residues" evidence="6">
    <location>
        <begin position="22"/>
        <end position="54"/>
    </location>
</feature>
<accession>A0A1W0WRL7</accession>
<evidence type="ECO:0000313" key="8">
    <source>
        <dbReference type="EMBL" id="OQV17807.1"/>
    </source>
</evidence>
<evidence type="ECO:0000259" key="7">
    <source>
        <dbReference type="PROSITE" id="PS51366"/>
    </source>
</evidence>
<evidence type="ECO:0000256" key="2">
    <source>
        <dbReference type="ARBA" id="ARBA00006856"/>
    </source>
</evidence>